<comment type="similarity">
    <text evidence="1 6">Belongs to the small GTPase superfamily. Arf family.</text>
</comment>
<feature type="binding site" evidence="4">
    <location>
        <begin position="126"/>
        <end position="129"/>
    </location>
    <ligand>
        <name>GTP</name>
        <dbReference type="ChEBI" id="CHEBI:37565"/>
    </ligand>
</feature>
<dbReference type="GO" id="GO:0003924">
    <property type="term" value="F:GTPase activity"/>
    <property type="evidence" value="ECO:0007669"/>
    <property type="project" value="InterPro"/>
</dbReference>
<evidence type="ECO:0000256" key="1">
    <source>
        <dbReference type="ARBA" id="ARBA00010290"/>
    </source>
</evidence>
<evidence type="ECO:0000256" key="2">
    <source>
        <dbReference type="ARBA" id="ARBA00022741"/>
    </source>
</evidence>
<evidence type="ECO:0000313" key="7">
    <source>
        <dbReference type="EMBL" id="WVN84961.1"/>
    </source>
</evidence>
<dbReference type="GeneID" id="91084314"/>
<dbReference type="NCBIfam" id="TIGR00231">
    <property type="entry name" value="small_GTP"/>
    <property type="match status" value="1"/>
</dbReference>
<dbReference type="Proteomes" id="UP000094043">
    <property type="component" value="Chromosome 1"/>
</dbReference>
<reference evidence="7" key="1">
    <citation type="submission" date="2016-06" db="EMBL/GenBank/DDBJ databases">
        <authorList>
            <person name="Cuomo C."/>
            <person name="Litvintseva A."/>
            <person name="Heitman J."/>
            <person name="Chen Y."/>
            <person name="Sun S."/>
            <person name="Springer D."/>
            <person name="Dromer F."/>
            <person name="Young S."/>
            <person name="Zeng Q."/>
            <person name="Chapman S."/>
            <person name="Gujja S."/>
            <person name="Saif S."/>
            <person name="Birren B."/>
        </authorList>
    </citation>
    <scope>NUCLEOTIDE SEQUENCE</scope>
    <source>
        <strain evidence="7">CBS 7841</strain>
    </source>
</reference>
<dbReference type="EMBL" id="CP143784">
    <property type="protein sequence ID" value="WVN84961.1"/>
    <property type="molecule type" value="Genomic_DNA"/>
</dbReference>
<name>A0A1E3J077_9TREE</name>
<evidence type="ECO:0000256" key="4">
    <source>
        <dbReference type="PIRSR" id="PIRSR606689-1"/>
    </source>
</evidence>
<proteinExistence type="inferred from homology"/>
<keyword evidence="2 4" id="KW-0547">Nucleotide-binding</keyword>
<accession>A0A1E3J077</accession>
<dbReference type="PANTHER" id="PTHR11711">
    <property type="entry name" value="ADP RIBOSYLATION FACTOR-RELATED"/>
    <property type="match status" value="1"/>
</dbReference>
<dbReference type="PROSITE" id="PS51417">
    <property type="entry name" value="ARF"/>
    <property type="match status" value="1"/>
</dbReference>
<reference evidence="7" key="3">
    <citation type="submission" date="2024-01" db="EMBL/GenBank/DDBJ databases">
        <authorList>
            <person name="Coelho M.A."/>
            <person name="David-Palma M."/>
            <person name="Shea T."/>
            <person name="Sun S."/>
            <person name="Cuomo C.A."/>
            <person name="Heitman J."/>
        </authorList>
    </citation>
    <scope>NUCLEOTIDE SEQUENCE</scope>
    <source>
        <strain evidence="7">CBS 7841</strain>
    </source>
</reference>
<feature type="binding site" evidence="4">
    <location>
        <begin position="24"/>
        <end position="31"/>
    </location>
    <ligand>
        <name>GTP</name>
        <dbReference type="ChEBI" id="CHEBI:37565"/>
    </ligand>
</feature>
<dbReference type="PRINTS" id="PR00328">
    <property type="entry name" value="SAR1GTPBP"/>
</dbReference>
<keyword evidence="3 4" id="KW-0342">GTP-binding</keyword>
<sequence length="183" mass="19851">MGVTFSTLWARLFARKETKVLILGLDNAGKSTILYRITMGSVVASAPTVGSNHEIYDYKGVRFGLIDIGGQTSLRSSWGQYYAGTEAIILVIDSNDGARLALVKQELMKLVSDESLSTALLLVLANKQDLPVAEGRLTPAQVSESLGLTDLREREWQIMGCSALTGEGLFEGMDWLVSKLAAH</sequence>
<dbReference type="RefSeq" id="XP_066065662.1">
    <property type="nucleotide sequence ID" value="XM_066209565.1"/>
</dbReference>
<dbReference type="InterPro" id="IPR027417">
    <property type="entry name" value="P-loop_NTPase"/>
</dbReference>
<feature type="binding site" evidence="5">
    <location>
        <position position="31"/>
    </location>
    <ligand>
        <name>Mg(2+)</name>
        <dbReference type="ChEBI" id="CHEBI:18420"/>
    </ligand>
</feature>
<dbReference type="Pfam" id="PF00025">
    <property type="entry name" value="Arf"/>
    <property type="match status" value="1"/>
</dbReference>
<dbReference type="SUPFAM" id="SSF52540">
    <property type="entry name" value="P-loop containing nucleoside triphosphate hydrolases"/>
    <property type="match status" value="1"/>
</dbReference>
<dbReference type="GO" id="GO:0005525">
    <property type="term" value="F:GTP binding"/>
    <property type="evidence" value="ECO:0007669"/>
    <property type="project" value="UniProtKB-KW"/>
</dbReference>
<evidence type="ECO:0000256" key="3">
    <source>
        <dbReference type="ARBA" id="ARBA00023134"/>
    </source>
</evidence>
<dbReference type="Gene3D" id="3.40.50.300">
    <property type="entry name" value="P-loop containing nucleotide triphosphate hydrolases"/>
    <property type="match status" value="1"/>
</dbReference>
<organism evidence="7 8">
    <name type="scientific">Cryptococcus depauperatus CBS 7841</name>
    <dbReference type="NCBI Taxonomy" id="1295531"/>
    <lineage>
        <taxon>Eukaryota</taxon>
        <taxon>Fungi</taxon>
        <taxon>Dikarya</taxon>
        <taxon>Basidiomycota</taxon>
        <taxon>Agaricomycotina</taxon>
        <taxon>Tremellomycetes</taxon>
        <taxon>Tremellales</taxon>
        <taxon>Cryptococcaceae</taxon>
        <taxon>Cryptococcus</taxon>
    </lineage>
</organism>
<dbReference type="InterPro" id="IPR024156">
    <property type="entry name" value="Small_GTPase_ARF"/>
</dbReference>
<dbReference type="AlphaFoldDB" id="A0A1E3J077"/>
<gene>
    <name evidence="7" type="ORF">L203_100098</name>
</gene>
<dbReference type="VEuPathDB" id="FungiDB:L203_00240"/>
<dbReference type="InterPro" id="IPR005225">
    <property type="entry name" value="Small_GTP-bd"/>
</dbReference>
<dbReference type="KEGG" id="cdep:91084314"/>
<protein>
    <submittedName>
        <fullName evidence="7">Uncharacterized protein</fullName>
    </submittedName>
</protein>
<keyword evidence="5" id="KW-0460">Magnesium</keyword>
<dbReference type="OrthoDB" id="2011769at2759"/>
<feature type="binding site" evidence="4">
    <location>
        <position position="70"/>
    </location>
    <ligand>
        <name>GTP</name>
        <dbReference type="ChEBI" id="CHEBI:37565"/>
    </ligand>
</feature>
<keyword evidence="8" id="KW-1185">Reference proteome</keyword>
<feature type="binding site" evidence="5">
    <location>
        <position position="48"/>
    </location>
    <ligand>
        <name>Mg(2+)</name>
        <dbReference type="ChEBI" id="CHEBI:18420"/>
    </ligand>
</feature>
<evidence type="ECO:0000256" key="6">
    <source>
        <dbReference type="RuleBase" id="RU003925"/>
    </source>
</evidence>
<dbReference type="SMART" id="SM00177">
    <property type="entry name" value="ARF"/>
    <property type="match status" value="1"/>
</dbReference>
<reference evidence="7" key="2">
    <citation type="journal article" date="2022" name="Elife">
        <title>Obligate sexual reproduction of a homothallic fungus closely related to the Cryptococcus pathogenic species complex.</title>
        <authorList>
            <person name="Passer A.R."/>
            <person name="Clancey S.A."/>
            <person name="Shea T."/>
            <person name="David-Palma M."/>
            <person name="Averette A.F."/>
            <person name="Boekhout T."/>
            <person name="Porcel B.M."/>
            <person name="Nowrousian M."/>
            <person name="Cuomo C.A."/>
            <person name="Sun S."/>
            <person name="Heitman J."/>
            <person name="Coelho M.A."/>
        </authorList>
    </citation>
    <scope>NUCLEOTIDE SEQUENCE</scope>
    <source>
        <strain evidence="7">CBS 7841</strain>
    </source>
</reference>
<keyword evidence="5" id="KW-0479">Metal-binding</keyword>
<dbReference type="SMART" id="SM00178">
    <property type="entry name" value="SAR"/>
    <property type="match status" value="1"/>
</dbReference>
<dbReference type="InterPro" id="IPR006689">
    <property type="entry name" value="Small_GTPase_ARF/SAR"/>
</dbReference>
<evidence type="ECO:0000256" key="5">
    <source>
        <dbReference type="PIRSR" id="PIRSR606689-2"/>
    </source>
</evidence>
<dbReference type="FunFam" id="3.40.50.300:FF:001166">
    <property type="entry name" value="ADP-ribosylation factor D"/>
    <property type="match status" value="1"/>
</dbReference>
<evidence type="ECO:0000313" key="8">
    <source>
        <dbReference type="Proteomes" id="UP000094043"/>
    </source>
</evidence>
<dbReference type="GO" id="GO:0046872">
    <property type="term" value="F:metal ion binding"/>
    <property type="evidence" value="ECO:0007669"/>
    <property type="project" value="UniProtKB-KW"/>
</dbReference>